<evidence type="ECO:0000256" key="2">
    <source>
        <dbReference type="SAM" id="Phobius"/>
    </source>
</evidence>
<reference evidence="3" key="1">
    <citation type="submission" date="2023-06" db="EMBL/GenBank/DDBJ databases">
        <title>Genomic of Agaribacillus aureum.</title>
        <authorList>
            <person name="Wang G."/>
        </authorList>
    </citation>
    <scope>NUCLEOTIDE SEQUENCE</scope>
    <source>
        <strain evidence="3">BMA12</strain>
    </source>
</reference>
<dbReference type="RefSeq" id="WP_346762095.1">
    <property type="nucleotide sequence ID" value="NZ_JAUJEB010000010.1"/>
</dbReference>
<feature type="transmembrane region" description="Helical" evidence="2">
    <location>
        <begin position="130"/>
        <end position="151"/>
    </location>
</feature>
<evidence type="ECO:0000256" key="1">
    <source>
        <dbReference type="SAM" id="MobiDB-lite"/>
    </source>
</evidence>
<proteinExistence type="predicted"/>
<keyword evidence="4" id="KW-1185">Reference proteome</keyword>
<dbReference type="EMBL" id="JAUJEB010000010">
    <property type="protein sequence ID" value="MDN5216758.1"/>
    <property type="molecule type" value="Genomic_DNA"/>
</dbReference>
<evidence type="ECO:0000313" key="3">
    <source>
        <dbReference type="EMBL" id="MDN5216758.1"/>
    </source>
</evidence>
<keyword evidence="2" id="KW-1133">Transmembrane helix</keyword>
<dbReference type="Proteomes" id="UP001172083">
    <property type="component" value="Unassembled WGS sequence"/>
</dbReference>
<feature type="transmembrane region" description="Helical" evidence="2">
    <location>
        <begin position="163"/>
        <end position="185"/>
    </location>
</feature>
<accession>A0ABT8LGS7</accession>
<protein>
    <submittedName>
        <fullName evidence="3">Uncharacterized protein</fullName>
    </submittedName>
</protein>
<keyword evidence="2" id="KW-0472">Membrane</keyword>
<feature type="compositionally biased region" description="Low complexity" evidence="1">
    <location>
        <begin position="227"/>
        <end position="239"/>
    </location>
</feature>
<comment type="caution">
    <text evidence="3">The sequence shown here is derived from an EMBL/GenBank/DDBJ whole genome shotgun (WGS) entry which is preliminary data.</text>
</comment>
<organism evidence="3 4">
    <name type="scientific">Agaribacillus aureus</name>
    <dbReference type="NCBI Taxonomy" id="3051825"/>
    <lineage>
        <taxon>Bacteria</taxon>
        <taxon>Pseudomonadati</taxon>
        <taxon>Bacteroidota</taxon>
        <taxon>Cytophagia</taxon>
        <taxon>Cytophagales</taxon>
        <taxon>Splendidivirgaceae</taxon>
        <taxon>Agaribacillus</taxon>
    </lineage>
</organism>
<sequence>MTFLKLGKAEILLVGIILVHIVIGIVLYFSDLELFISYVKEDRYIENLTALVLFAASFHFLWKAIKAKNKLLKISCVLLFLLFLFGGGEEISYGQRIFGFDTPSDYAEINGQGEVTVHNLNINGVDINRLVFSTILYVSAFIYFIGFPLLYRKSKWIRSWKYFLVPVPKLMHGILFTLFFLLILVTQSDIKGCWEIEEFNLVSFLYLTFLFQQNKTFMANPGENDQSAVSAESSDSSDTSNKKSRYIEA</sequence>
<name>A0ABT8LGS7_9BACT</name>
<feature type="transmembrane region" description="Helical" evidence="2">
    <location>
        <begin position="44"/>
        <end position="62"/>
    </location>
</feature>
<feature type="transmembrane region" description="Helical" evidence="2">
    <location>
        <begin position="71"/>
        <end position="88"/>
    </location>
</feature>
<evidence type="ECO:0000313" key="4">
    <source>
        <dbReference type="Proteomes" id="UP001172083"/>
    </source>
</evidence>
<feature type="region of interest" description="Disordered" evidence="1">
    <location>
        <begin position="222"/>
        <end position="249"/>
    </location>
</feature>
<feature type="transmembrane region" description="Helical" evidence="2">
    <location>
        <begin position="12"/>
        <end position="29"/>
    </location>
</feature>
<keyword evidence="2" id="KW-0812">Transmembrane</keyword>
<gene>
    <name evidence="3" type="ORF">QQ020_32105</name>
</gene>